<protein>
    <recommendedName>
        <fullName evidence="6">HSF-type DNA-binding domain-containing protein</fullName>
    </recommendedName>
</protein>
<feature type="domain" description="HSF-type DNA-binding" evidence="6">
    <location>
        <begin position="68"/>
        <end position="129"/>
    </location>
</feature>
<dbReference type="InterPro" id="IPR036390">
    <property type="entry name" value="WH_DNA-bd_sf"/>
</dbReference>
<dbReference type="AlphaFoldDB" id="A0AAF0X6V6"/>
<dbReference type="GO" id="GO:0005634">
    <property type="term" value="C:nucleus"/>
    <property type="evidence" value="ECO:0007669"/>
    <property type="project" value="UniProtKB-SubCell"/>
</dbReference>
<dbReference type="PANTHER" id="PTHR10015">
    <property type="entry name" value="HEAT SHOCK TRANSCRIPTION FACTOR"/>
    <property type="match status" value="1"/>
</dbReference>
<dbReference type="PANTHER" id="PTHR10015:SF445">
    <property type="entry name" value="HEAT STRESS TRANSCRIPTION FACTOR A-4B-LIKE"/>
    <property type="match status" value="1"/>
</dbReference>
<dbReference type="GO" id="GO:0006357">
    <property type="term" value="P:regulation of transcription by RNA polymerase II"/>
    <property type="evidence" value="ECO:0007669"/>
    <property type="project" value="TreeGrafter"/>
</dbReference>
<dbReference type="SUPFAM" id="SSF46785">
    <property type="entry name" value="Winged helix' DNA-binding domain"/>
    <property type="match status" value="1"/>
</dbReference>
<organism evidence="7 8">
    <name type="scientific">Daucus carota subsp. sativus</name>
    <name type="common">Carrot</name>
    <dbReference type="NCBI Taxonomy" id="79200"/>
    <lineage>
        <taxon>Eukaryota</taxon>
        <taxon>Viridiplantae</taxon>
        <taxon>Streptophyta</taxon>
        <taxon>Embryophyta</taxon>
        <taxon>Tracheophyta</taxon>
        <taxon>Spermatophyta</taxon>
        <taxon>Magnoliopsida</taxon>
        <taxon>eudicotyledons</taxon>
        <taxon>Gunneridae</taxon>
        <taxon>Pentapetalae</taxon>
        <taxon>asterids</taxon>
        <taxon>campanulids</taxon>
        <taxon>Apiales</taxon>
        <taxon>Apiaceae</taxon>
        <taxon>Apioideae</taxon>
        <taxon>Scandiceae</taxon>
        <taxon>Daucinae</taxon>
        <taxon>Daucus</taxon>
        <taxon>Daucus sect. Daucus</taxon>
    </lineage>
</organism>
<dbReference type="InterPro" id="IPR000232">
    <property type="entry name" value="HSF_DNA-bd"/>
</dbReference>
<dbReference type="PRINTS" id="PR00056">
    <property type="entry name" value="HSFDOMAIN"/>
</dbReference>
<reference evidence="7" key="2">
    <citation type="submission" date="2022-03" db="EMBL/GenBank/DDBJ databases">
        <title>Draft title - Genomic analysis of global carrot germplasm unveils the trajectory of domestication and the origin of high carotenoid orange carrot.</title>
        <authorList>
            <person name="Iorizzo M."/>
            <person name="Ellison S."/>
            <person name="Senalik D."/>
            <person name="Macko-Podgorni A."/>
            <person name="Grzebelus D."/>
            <person name="Bostan H."/>
            <person name="Rolling W."/>
            <person name="Curaba J."/>
            <person name="Simon P."/>
        </authorList>
    </citation>
    <scope>NUCLEOTIDE SEQUENCE</scope>
    <source>
        <tissue evidence="7">Leaf</tissue>
    </source>
</reference>
<evidence type="ECO:0000256" key="5">
    <source>
        <dbReference type="RuleBase" id="RU004020"/>
    </source>
</evidence>
<evidence type="ECO:0000259" key="6">
    <source>
        <dbReference type="SMART" id="SM00415"/>
    </source>
</evidence>
<dbReference type="KEGG" id="dcr:108221976"/>
<sequence>MILNSKHILISISISKFQNNSREHIFTPMKEDNYHHLNLDSFPSLSDDGSGSSGKQRRRVVQTNKENTLPAHGQHLSSGCIFVVNPPEFAKDLLPTYFKHNNFSSFVRQLNTYGRCFSRINRPLSIPNRISPL</sequence>
<dbReference type="Pfam" id="PF00447">
    <property type="entry name" value="HSF_DNA-bind"/>
    <property type="match status" value="1"/>
</dbReference>
<evidence type="ECO:0000256" key="2">
    <source>
        <dbReference type="ARBA" id="ARBA00023016"/>
    </source>
</evidence>
<keyword evidence="3" id="KW-0238">DNA-binding</keyword>
<evidence type="ECO:0000313" key="7">
    <source>
        <dbReference type="EMBL" id="WOH02505.1"/>
    </source>
</evidence>
<keyword evidence="2" id="KW-0346">Stress response</keyword>
<comment type="subcellular location">
    <subcellularLocation>
        <location evidence="1">Nucleus</location>
    </subcellularLocation>
</comment>
<name>A0AAF0X6V6_DAUCS</name>
<evidence type="ECO:0000256" key="3">
    <source>
        <dbReference type="ARBA" id="ARBA00023125"/>
    </source>
</evidence>
<reference evidence="7" key="1">
    <citation type="journal article" date="2016" name="Nat. Genet.">
        <title>A high-quality carrot genome assembly provides new insights into carotenoid accumulation and asterid genome evolution.</title>
        <authorList>
            <person name="Iorizzo M."/>
            <person name="Ellison S."/>
            <person name="Senalik D."/>
            <person name="Zeng P."/>
            <person name="Satapoomin P."/>
            <person name="Huang J."/>
            <person name="Bowman M."/>
            <person name="Iovene M."/>
            <person name="Sanseverino W."/>
            <person name="Cavagnaro P."/>
            <person name="Yildiz M."/>
            <person name="Macko-Podgorni A."/>
            <person name="Moranska E."/>
            <person name="Grzebelus E."/>
            <person name="Grzebelus D."/>
            <person name="Ashrafi H."/>
            <person name="Zheng Z."/>
            <person name="Cheng S."/>
            <person name="Spooner D."/>
            <person name="Van Deynze A."/>
            <person name="Simon P."/>
        </authorList>
    </citation>
    <scope>NUCLEOTIDE SEQUENCE</scope>
    <source>
        <tissue evidence="7">Leaf</tissue>
    </source>
</reference>
<accession>A0AAF0X6V6</accession>
<evidence type="ECO:0000256" key="4">
    <source>
        <dbReference type="ARBA" id="ARBA00023242"/>
    </source>
</evidence>
<dbReference type="Proteomes" id="UP000077755">
    <property type="component" value="Chromosome 5"/>
</dbReference>
<dbReference type="GO" id="GO:0000978">
    <property type="term" value="F:RNA polymerase II cis-regulatory region sequence-specific DNA binding"/>
    <property type="evidence" value="ECO:0007669"/>
    <property type="project" value="TreeGrafter"/>
</dbReference>
<evidence type="ECO:0000256" key="1">
    <source>
        <dbReference type="ARBA" id="ARBA00004123"/>
    </source>
</evidence>
<dbReference type="GO" id="GO:0003700">
    <property type="term" value="F:DNA-binding transcription factor activity"/>
    <property type="evidence" value="ECO:0007669"/>
    <property type="project" value="InterPro"/>
</dbReference>
<dbReference type="InterPro" id="IPR036388">
    <property type="entry name" value="WH-like_DNA-bd_sf"/>
</dbReference>
<dbReference type="Gene3D" id="1.10.10.10">
    <property type="entry name" value="Winged helix-like DNA-binding domain superfamily/Winged helix DNA-binding domain"/>
    <property type="match status" value="1"/>
</dbReference>
<dbReference type="GO" id="GO:0034605">
    <property type="term" value="P:cellular response to heat"/>
    <property type="evidence" value="ECO:0007669"/>
    <property type="project" value="TreeGrafter"/>
</dbReference>
<evidence type="ECO:0000313" key="8">
    <source>
        <dbReference type="Proteomes" id="UP000077755"/>
    </source>
</evidence>
<keyword evidence="4" id="KW-0539">Nucleus</keyword>
<keyword evidence="8" id="KW-1185">Reference proteome</keyword>
<comment type="similarity">
    <text evidence="5">Belongs to the HSF family.</text>
</comment>
<gene>
    <name evidence="7" type="ORF">DCAR_0521894</name>
</gene>
<proteinExistence type="inferred from homology"/>
<dbReference type="SMART" id="SM00415">
    <property type="entry name" value="HSF"/>
    <property type="match status" value="1"/>
</dbReference>
<dbReference type="EMBL" id="CP093347">
    <property type="protein sequence ID" value="WOH02505.1"/>
    <property type="molecule type" value="Genomic_DNA"/>
</dbReference>